<evidence type="ECO:0000313" key="3">
    <source>
        <dbReference type="Proteomes" id="UP000601435"/>
    </source>
</evidence>
<evidence type="ECO:0000313" key="2">
    <source>
        <dbReference type="EMBL" id="CAE7906310.1"/>
    </source>
</evidence>
<dbReference type="EMBL" id="CAJNJA010072219">
    <property type="protein sequence ID" value="CAE7906310.1"/>
    <property type="molecule type" value="Genomic_DNA"/>
</dbReference>
<accession>A0A813BJ57</accession>
<evidence type="ECO:0000256" key="1">
    <source>
        <dbReference type="SAM" id="MobiDB-lite"/>
    </source>
</evidence>
<feature type="region of interest" description="Disordered" evidence="1">
    <location>
        <begin position="1373"/>
        <end position="1397"/>
    </location>
</feature>
<comment type="caution">
    <text evidence="2">The sequence shown here is derived from an EMBL/GenBank/DDBJ whole genome shotgun (WGS) entry which is preliminary data.</text>
</comment>
<dbReference type="Proteomes" id="UP000601435">
    <property type="component" value="Unassembled WGS sequence"/>
</dbReference>
<keyword evidence="3" id="KW-1185">Reference proteome</keyword>
<name>A0A813BJ57_9DINO</name>
<sequence>MGSDWCNSANNWCQLPWCYVGSNCSSRVASTVFAGSEAAFHSYDTCLSTPDCHSFPYDLACPFDSRDSAWSTASDCRDGWSNICECKYQGTILPASIYMNYPAQDPGRYADLPYIDVYGTSCAAWDQVPGTPLAPLCPPGSDWSTVEYNWCQLPWCYVDPECVTMRPTSVFNGTSMYYSYDACGNAPDCYNYFDVEERCPWDPYNAKAYRLHKAQGCECIHAGEELPLDLIQQYPLSEPGKYANLTFIRIYGTSCGSWDTLAGGPWHDYCIPGSDWCSTGSNWCQTPWCFVGGSCATRIRSSVFDGPATRFYSYDTCLSSPDCRSIPYDASCPFDSSDNGWSTAGQCPDSWSDVCDCIYQGSTLPSAVYDNFPSFQPGRWSTLGNIAIYGTTCAAWDVVPQTPLSIFCPTGADWSSESFNWCQLPWCYVSSSCVTKVATRNFEGADLWYSYHTCGKTPDCYNNFDTSLKCPYDPYSTRSYQVHKGGDCACKYHGFELPFNAYTRFPVTEPGKYQNMPHIAVYGSTCAAWDLVPETPSYCPGGVDWCTSEHNWCQLPWCFVGANCSTRIASSIFQGSEVAFYSYDTCLSAPNCRDEIFDTRCPYDSSDSGWSTPQVCSDGWNDVCQCLYQGDVLPEEEYVNYPTQQPGRYMNLSSISLYGTSCAAWDQVPGTPWAHLCPIGSDWSDEEFNWCQVPWCYVSDTCKSRIRSSVFDGSATLFYSYDVCGDSPDCYNNFADPRCPFDPSRGLSYALHKSQGCECLYQGMELPADTYLNYPAEDPGKYATLLAIKIYGTSCAAWDQMPATPWSSYCPAGADWCHSDNNWCQLPWCYVGSSCRSKLPTNVFNGSATMYYSYDTCFSTPNCRLPLEPGCPYDSTLAHWATGSDCPHGWSDVCDCIYQGSTLPEDLYRQFPVSRPGMHQNQSTIALYGTSCASWDVVPGTPLASTCLSSSANYSGDMNWCHVPWCYVSSSCPTQLPSRVFDGSGAFYSYDSCGNAPDCYNNFRASRCPFDPYGTRKYRLHKGDGCECIFHGMHLPVEVYTMYPNEDPGRYSNLSHISVYGTGCAAWDQMPGTPWASSCPQGVDWCASTHNWCQLAWCFVSSGCGTRLPGTLFSGSAAAYYSYDTCLSMPDCLNFPYDSRCPFDKQDLSFSAAADCPSGWTDTPGVPITSFDAVLLLDDVWDFRASAYQESVESSTGLGSSQVLMDSVQFRVMMPYALLWASVQIGDAEMVAAAASATKLDPSKIFVRSNRRLSESDMEPPSERRLQSLFDMYALTDNAADLSSMQSKLSNVSLLQASLAASGVEARMEPGGPAHKEVLVSTRLLAADPMDAPVTSPDPSVLSSQMSQRLGIAITAQIENEAIKLPPTSTTVTLTSTTTLSSTSTSSTRTHTSSTTLSTTSITVTTTTLVIDVRIMINEVEYSSTEIEAWAVGTKFCLPDTSTMTSTTMTTTGQYVGAAEIGGAVVFQLCRDIFQQDPPSTVDCYWREDVNSEWVLFGGAGTCEAATCRCAAWSAGNHDYQLRLNMGGIDHFTTEHLATAAGPKDCPTETTSTTTTTTTTTTALDSMGVQEMNGAVFFHVCSDIEGPVICSWRRRGEFYWFPFEGYGSCYARKCTCPAMTTDMFFSMRVPSTVESTTTVTSITGTSTTATLTTSVTQLSNTTIAKTAHCITARAAPGLFGLLLLWAVSS</sequence>
<organism evidence="2 3">
    <name type="scientific">Symbiodinium necroappetens</name>
    <dbReference type="NCBI Taxonomy" id="1628268"/>
    <lineage>
        <taxon>Eukaryota</taxon>
        <taxon>Sar</taxon>
        <taxon>Alveolata</taxon>
        <taxon>Dinophyceae</taxon>
        <taxon>Suessiales</taxon>
        <taxon>Symbiodiniaceae</taxon>
        <taxon>Symbiodinium</taxon>
    </lineage>
</organism>
<protein>
    <submittedName>
        <fullName evidence="2">Uncharacterized protein</fullName>
    </submittedName>
</protein>
<gene>
    <name evidence="2" type="ORF">SNEC2469_LOCUS30673</name>
</gene>
<dbReference type="OrthoDB" id="430568at2759"/>
<reference evidence="2" key="1">
    <citation type="submission" date="2021-02" db="EMBL/GenBank/DDBJ databases">
        <authorList>
            <person name="Dougan E. K."/>
            <person name="Rhodes N."/>
            <person name="Thang M."/>
            <person name="Chan C."/>
        </authorList>
    </citation>
    <scope>NUCLEOTIDE SEQUENCE</scope>
</reference>
<proteinExistence type="predicted"/>